<accession>A0A8J8NAC0</accession>
<reference evidence="1" key="1">
    <citation type="submission" date="2019-06" db="EMBL/GenBank/DDBJ databases">
        <authorList>
            <person name="Zheng W."/>
        </authorList>
    </citation>
    <scope>NUCLEOTIDE SEQUENCE</scope>
    <source>
        <strain evidence="1">QDHG01</strain>
    </source>
</reference>
<gene>
    <name evidence="1" type="ORF">FGO68_gene6019</name>
</gene>
<dbReference type="AlphaFoldDB" id="A0A8J8NAC0"/>
<proteinExistence type="predicted"/>
<name>A0A8J8NAC0_HALGN</name>
<organism evidence="1 2">
    <name type="scientific">Halteria grandinella</name>
    <dbReference type="NCBI Taxonomy" id="5974"/>
    <lineage>
        <taxon>Eukaryota</taxon>
        <taxon>Sar</taxon>
        <taxon>Alveolata</taxon>
        <taxon>Ciliophora</taxon>
        <taxon>Intramacronucleata</taxon>
        <taxon>Spirotrichea</taxon>
        <taxon>Stichotrichia</taxon>
        <taxon>Sporadotrichida</taxon>
        <taxon>Halteriidae</taxon>
        <taxon>Halteria</taxon>
    </lineage>
</organism>
<comment type="caution">
    <text evidence="1">The sequence shown here is derived from an EMBL/GenBank/DDBJ whole genome shotgun (WGS) entry which is preliminary data.</text>
</comment>
<dbReference type="EMBL" id="RRYP01030125">
    <property type="protein sequence ID" value="TNV71262.1"/>
    <property type="molecule type" value="Genomic_DNA"/>
</dbReference>
<sequence>MYFDKVRKIQTNYTQISEQNLIKKISSGLERYGKVDVKRERASEERERISNMLHYNLEGRLSGRKSNRVIVDKKRDQWSQSVLQMHKRQSEQVRQRNMSITEMVNIKKTYDTLKRDDQLINYQDIIREYRNDLTKVKIKHYNLSKSNERSRLALEKLQVQQRASEMRKKTEMFENLWSQTLLPRNRLGDVQLKNELKEPQGNFLTKAKELSLKILGKPMPAAKTAAEEEGSEVAEEV</sequence>
<protein>
    <submittedName>
        <fullName evidence="1">Uncharacterized protein</fullName>
    </submittedName>
</protein>
<evidence type="ECO:0000313" key="2">
    <source>
        <dbReference type="Proteomes" id="UP000785679"/>
    </source>
</evidence>
<keyword evidence="2" id="KW-1185">Reference proteome</keyword>
<evidence type="ECO:0000313" key="1">
    <source>
        <dbReference type="EMBL" id="TNV71262.1"/>
    </source>
</evidence>
<dbReference type="Proteomes" id="UP000785679">
    <property type="component" value="Unassembled WGS sequence"/>
</dbReference>
<dbReference type="OrthoDB" id="326509at2759"/>